<accession>A0A5Q0TKD4</accession>
<evidence type="ECO:0000313" key="2">
    <source>
        <dbReference type="Proteomes" id="UP000348942"/>
    </source>
</evidence>
<sequence>MLLIFSLPIVAAKLILFFHWYHSGVTNYGVWISPKMSYQSVNMVNPAAKLWQIGYIMPQKCLAVCQQQLALLHQSHVALGKDQPRVATVILVKPDSDKSALSAWDYQQVAVSETWLKNESAQFSQQDFVVIDPLGDWVMRYPVPLNAHPKPSQNIIDSGQQLMMDTQTISPALSASVKGLLGDLRKLLKLSRVG</sequence>
<dbReference type="EMBL" id="CP045700">
    <property type="protein sequence ID" value="QGA66906.1"/>
    <property type="molecule type" value="Genomic_DNA"/>
</dbReference>
<gene>
    <name evidence="1" type="ORF">GFB47_12015</name>
</gene>
<proteinExistence type="predicted"/>
<keyword evidence="2" id="KW-1185">Reference proteome</keyword>
<dbReference type="AlphaFoldDB" id="A0A5Q0TKD4"/>
<organism evidence="1 2">
    <name type="scientific">Vibrio algicola</name>
    <dbReference type="NCBI Taxonomy" id="2662262"/>
    <lineage>
        <taxon>Bacteria</taxon>
        <taxon>Pseudomonadati</taxon>
        <taxon>Pseudomonadota</taxon>
        <taxon>Gammaproteobacteria</taxon>
        <taxon>Vibrionales</taxon>
        <taxon>Vibrionaceae</taxon>
        <taxon>Vibrio</taxon>
    </lineage>
</organism>
<evidence type="ECO:0000313" key="1">
    <source>
        <dbReference type="EMBL" id="QGA66906.1"/>
    </source>
</evidence>
<protein>
    <submittedName>
        <fullName evidence="1">Uncharacterized protein</fullName>
    </submittedName>
</protein>
<name>A0A5Q0TKD4_9VIBR</name>
<reference evidence="1 2" key="1">
    <citation type="submission" date="2019-10" db="EMBL/GenBank/DDBJ databases">
        <title>Vibrio sp. nov., isolated from Coralline algae surface.</title>
        <authorList>
            <person name="Geng Y."/>
            <person name="Zhang X."/>
        </authorList>
    </citation>
    <scope>NUCLEOTIDE SEQUENCE [LARGE SCALE GENOMIC DNA]</scope>
    <source>
        <strain evidence="1 2">SM1977</strain>
    </source>
</reference>
<dbReference type="Proteomes" id="UP000348942">
    <property type="component" value="Chromosome 2"/>
</dbReference>